<dbReference type="InterPro" id="IPR001138">
    <property type="entry name" value="Zn2Cys6_DnaBD"/>
</dbReference>
<dbReference type="SMART" id="SM00066">
    <property type="entry name" value="GAL4"/>
    <property type="match status" value="1"/>
</dbReference>
<sequence length="498" mass="56768">MASQQATGVHFPPTVQPLRPRRSRTKTGCLTCRLRRRKCDEQKPECNGCTKSELICSWLQGPEFAWRVKLRKGEKVAQRCIDTADFPTKFASMYAEPISPPISRSSESLLKDSASQRFLHFFIQQTSSSLVLKQIPQNVFVRYLLPFAETDDLVMHSVLAVGGIHLSHYLSDDHEIETKTWFHYGKAIERLKFSLSRWHAADSDESLRLLITTVLLQDFEAIRGNVDGEVFQHLRASRQIALTMFRKDTTINTDIMGVVLEAYCYRELVSSFRLGVEESDNQEVLNSFVVDLSCLQDLPTFGSNFWYCSFLFMQIPLISQLARHRQRELREGIDMGCDIAYTDLYNKISSWRPPGVEWSADPEIDMGDSEAISAMVIQTSLLLFLVTSFYHKEITSEELCKITQPWVTGTISLLAFTHDSPTVIATFWPIIVIGSYAREVSDQRIIQEILSSSPHQMPILVKGLRLLNCLWRSQDSDDFGLSGLERIADRERTSLCIG</sequence>
<evidence type="ECO:0000313" key="6">
    <source>
        <dbReference type="Proteomes" id="UP001595075"/>
    </source>
</evidence>
<dbReference type="Pfam" id="PF11951">
    <property type="entry name" value="Fungal_trans_2"/>
    <property type="match status" value="1"/>
</dbReference>
<dbReference type="PANTHER" id="PTHR37534">
    <property type="entry name" value="TRANSCRIPTIONAL ACTIVATOR PROTEIN UGA3"/>
    <property type="match status" value="1"/>
</dbReference>
<organism evidence="5 6">
    <name type="scientific">Oculimacula yallundae</name>
    <dbReference type="NCBI Taxonomy" id="86028"/>
    <lineage>
        <taxon>Eukaryota</taxon>
        <taxon>Fungi</taxon>
        <taxon>Dikarya</taxon>
        <taxon>Ascomycota</taxon>
        <taxon>Pezizomycotina</taxon>
        <taxon>Leotiomycetes</taxon>
        <taxon>Helotiales</taxon>
        <taxon>Ploettnerulaceae</taxon>
        <taxon>Oculimacula</taxon>
    </lineage>
</organism>
<comment type="subcellular location">
    <subcellularLocation>
        <location evidence="1">Nucleus</location>
    </subcellularLocation>
</comment>
<proteinExistence type="predicted"/>
<feature type="region of interest" description="Disordered" evidence="3">
    <location>
        <begin position="1"/>
        <end position="21"/>
    </location>
</feature>
<dbReference type="PROSITE" id="PS00463">
    <property type="entry name" value="ZN2_CY6_FUNGAL_1"/>
    <property type="match status" value="1"/>
</dbReference>
<dbReference type="InterPro" id="IPR036864">
    <property type="entry name" value="Zn2-C6_fun-type_DNA-bd_sf"/>
</dbReference>
<reference evidence="5 6" key="1">
    <citation type="journal article" date="2024" name="Commun. Biol.">
        <title>Comparative genomic analysis of thermophilic fungi reveals convergent evolutionary adaptations and gene losses.</title>
        <authorList>
            <person name="Steindorff A.S."/>
            <person name="Aguilar-Pontes M.V."/>
            <person name="Robinson A.J."/>
            <person name="Andreopoulos B."/>
            <person name="LaButti K."/>
            <person name="Kuo A."/>
            <person name="Mondo S."/>
            <person name="Riley R."/>
            <person name="Otillar R."/>
            <person name="Haridas S."/>
            <person name="Lipzen A."/>
            <person name="Grimwood J."/>
            <person name="Schmutz J."/>
            <person name="Clum A."/>
            <person name="Reid I.D."/>
            <person name="Moisan M.C."/>
            <person name="Butler G."/>
            <person name="Nguyen T.T.M."/>
            <person name="Dewar K."/>
            <person name="Conant G."/>
            <person name="Drula E."/>
            <person name="Henrissat B."/>
            <person name="Hansel C."/>
            <person name="Singer S."/>
            <person name="Hutchinson M.I."/>
            <person name="de Vries R.P."/>
            <person name="Natvig D.O."/>
            <person name="Powell A.J."/>
            <person name="Tsang A."/>
            <person name="Grigoriev I.V."/>
        </authorList>
    </citation>
    <scope>NUCLEOTIDE SEQUENCE [LARGE SCALE GENOMIC DNA]</scope>
    <source>
        <strain evidence="5 6">CBS 494.80</strain>
    </source>
</reference>
<evidence type="ECO:0000256" key="1">
    <source>
        <dbReference type="ARBA" id="ARBA00004123"/>
    </source>
</evidence>
<accession>A0ABR4CM36</accession>
<dbReference type="PANTHER" id="PTHR37534:SF43">
    <property type="entry name" value="FINGER DOMAIN PROTEIN, PUTATIVE (AFU_ORTHOLOGUE AFUA_1G01850)-RELATED"/>
    <property type="match status" value="1"/>
</dbReference>
<comment type="caution">
    <text evidence="5">The sequence shown here is derived from an EMBL/GenBank/DDBJ whole genome shotgun (WGS) entry which is preliminary data.</text>
</comment>
<dbReference type="Proteomes" id="UP001595075">
    <property type="component" value="Unassembled WGS sequence"/>
</dbReference>
<evidence type="ECO:0000256" key="2">
    <source>
        <dbReference type="ARBA" id="ARBA00023242"/>
    </source>
</evidence>
<evidence type="ECO:0000259" key="4">
    <source>
        <dbReference type="PROSITE" id="PS50048"/>
    </source>
</evidence>
<dbReference type="CDD" id="cd00067">
    <property type="entry name" value="GAL4"/>
    <property type="match status" value="1"/>
</dbReference>
<dbReference type="SUPFAM" id="SSF57701">
    <property type="entry name" value="Zn2/Cys6 DNA-binding domain"/>
    <property type="match status" value="1"/>
</dbReference>
<keyword evidence="6" id="KW-1185">Reference proteome</keyword>
<evidence type="ECO:0000313" key="5">
    <source>
        <dbReference type="EMBL" id="KAL2071010.1"/>
    </source>
</evidence>
<protein>
    <recommendedName>
        <fullName evidence="4">Zn(2)-C6 fungal-type domain-containing protein</fullName>
    </recommendedName>
</protein>
<dbReference type="EMBL" id="JAZHXI010000006">
    <property type="protein sequence ID" value="KAL2071010.1"/>
    <property type="molecule type" value="Genomic_DNA"/>
</dbReference>
<name>A0ABR4CM36_9HELO</name>
<feature type="domain" description="Zn(2)-C6 fungal-type" evidence="4">
    <location>
        <begin position="28"/>
        <end position="58"/>
    </location>
</feature>
<keyword evidence="2" id="KW-0539">Nucleus</keyword>
<dbReference type="InterPro" id="IPR021858">
    <property type="entry name" value="Fun_TF"/>
</dbReference>
<dbReference type="Pfam" id="PF00172">
    <property type="entry name" value="Zn_clus"/>
    <property type="match status" value="1"/>
</dbReference>
<gene>
    <name evidence="5" type="ORF">VTL71DRAFT_14036</name>
</gene>
<dbReference type="PROSITE" id="PS50048">
    <property type="entry name" value="ZN2_CY6_FUNGAL_2"/>
    <property type="match status" value="1"/>
</dbReference>
<evidence type="ECO:0000256" key="3">
    <source>
        <dbReference type="SAM" id="MobiDB-lite"/>
    </source>
</evidence>
<dbReference type="Gene3D" id="4.10.240.10">
    <property type="entry name" value="Zn(2)-C6 fungal-type DNA-binding domain"/>
    <property type="match status" value="1"/>
</dbReference>